<reference evidence="1 2" key="1">
    <citation type="submission" date="2017-10" db="EMBL/GenBank/DDBJ databases">
        <title>Draft genome of two endophytic bacteria isolated from 'guarana' Paullinia cupana (Mart.) Ducke.</title>
        <authorList>
            <person name="Siqueira K.A."/>
            <person name="Liotti R.G."/>
            <person name="Mendes T.A."/>
            <person name="Soares M.A."/>
        </authorList>
    </citation>
    <scope>NUCLEOTIDE SEQUENCE [LARGE SCALE GENOMIC DNA]</scope>
    <source>
        <strain evidence="1 2">342</strain>
    </source>
</reference>
<keyword evidence="2" id="KW-1185">Reference proteome</keyword>
<comment type="caution">
    <text evidence="1">The sequence shown here is derived from an EMBL/GenBank/DDBJ whole genome shotgun (WGS) entry which is preliminary data.</text>
</comment>
<evidence type="ECO:0000313" key="1">
    <source>
        <dbReference type="EMBL" id="PRD13130.1"/>
    </source>
</evidence>
<sequence length="83" mass="9921">MIVKVDYINDKKKFTYRTMGYWVLILKVNEYIIFEKALLGIPLKKAQAYIHNFTYLGEHRYRSRIIDGNKLLVRRIPDNDATI</sequence>
<evidence type="ECO:0000313" key="2">
    <source>
        <dbReference type="Proteomes" id="UP000239181"/>
    </source>
</evidence>
<dbReference type="AlphaFoldDB" id="A0A2S9I5S1"/>
<name>A0A2S9I5S1_9GAMM</name>
<dbReference type="Proteomes" id="UP000239181">
    <property type="component" value="Unassembled WGS sequence"/>
</dbReference>
<proteinExistence type="predicted"/>
<gene>
    <name evidence="1" type="ORF">CQW29_22930</name>
</gene>
<accession>A0A2S9I5S1</accession>
<protein>
    <submittedName>
        <fullName evidence="1">Uncharacterized protein</fullName>
    </submittedName>
</protein>
<organism evidence="1 2">
    <name type="scientific">Pantoea coffeiphila</name>
    <dbReference type="NCBI Taxonomy" id="1465635"/>
    <lineage>
        <taxon>Bacteria</taxon>
        <taxon>Pseudomonadati</taxon>
        <taxon>Pseudomonadota</taxon>
        <taxon>Gammaproteobacteria</taxon>
        <taxon>Enterobacterales</taxon>
        <taxon>Erwiniaceae</taxon>
        <taxon>Pantoea</taxon>
    </lineage>
</organism>
<dbReference type="EMBL" id="PDET01000022">
    <property type="protein sequence ID" value="PRD13130.1"/>
    <property type="molecule type" value="Genomic_DNA"/>
</dbReference>